<dbReference type="EMBL" id="AWNI01000010">
    <property type="protein sequence ID" value="ETS62489.1"/>
    <property type="molecule type" value="Genomic_DNA"/>
</dbReference>
<protein>
    <submittedName>
        <fullName evidence="2">Uncharacterized protein</fullName>
    </submittedName>
</protein>
<evidence type="ECO:0000313" key="2">
    <source>
        <dbReference type="EMBL" id="ETS62489.1"/>
    </source>
</evidence>
<feature type="compositionally biased region" description="Basic residues" evidence="1">
    <location>
        <begin position="15"/>
        <end position="24"/>
    </location>
</feature>
<sequence>MDAQRLPPPETPRRQLLKRIHRRSSILPSTDPSAHLAPSASASTSTSRSNSRRASLNTAGTSPLLNSAALERHVEADEDHDQADDGHDASPATNVPDQDHGNDVDASHYGVHTDMQDHDDADENGEEAAWAQVDELMDTVQLKNQRILQLEKDLAQCQRDLQAEKGRIKPSSKAGNAGNANAAQEKGLTRAAAVKLEREFLSQEMILKGLQRDNEDKTLEVEALRRKLKLMSDFLARQYGPDDWEAVVQASSGLVAASSSGAKESAVAASPNKESLSAVARLLGAANAASPRAANRAIFTPLLGSDAMANPFSPMAASPTKTGAAINNDDELIPTIARLHTPASSPSKMFVSSFARPRTSLDNANDELASVATEEVQQEETPSPHPNLEATDSANLGLKNTAGPSGLPAGIDRNVLLASIESVRLLIQGFERKNAMRRAELEATIDNAVQAERRAERLQAEAAALTTPTPAVI</sequence>
<feature type="compositionally biased region" description="Pro residues" evidence="1">
    <location>
        <begin position="1"/>
        <end position="10"/>
    </location>
</feature>
<feature type="region of interest" description="Disordered" evidence="1">
    <location>
        <begin position="165"/>
        <end position="186"/>
    </location>
</feature>
<accession>W3VLQ8</accession>
<feature type="compositionally biased region" description="Low complexity" evidence="1">
    <location>
        <begin position="32"/>
        <end position="59"/>
    </location>
</feature>
<feature type="compositionally biased region" description="Basic and acidic residues" evidence="1">
    <location>
        <begin position="97"/>
        <end position="106"/>
    </location>
</feature>
<dbReference type="OrthoDB" id="3363533at2759"/>
<feature type="compositionally biased region" description="Low complexity" evidence="1">
    <location>
        <begin position="174"/>
        <end position="183"/>
    </location>
</feature>
<name>W3VLQ8_MOEAP</name>
<feature type="region of interest" description="Disordered" evidence="1">
    <location>
        <begin position="1"/>
        <end position="121"/>
    </location>
</feature>
<dbReference type="AlphaFoldDB" id="W3VLQ8"/>
<dbReference type="HOGENOM" id="CLU_031216_0_0_1"/>
<evidence type="ECO:0000313" key="3">
    <source>
        <dbReference type="Proteomes" id="UP000019462"/>
    </source>
</evidence>
<keyword evidence="3" id="KW-1185">Reference proteome</keyword>
<feature type="region of interest" description="Disordered" evidence="1">
    <location>
        <begin position="370"/>
        <end position="401"/>
    </location>
</feature>
<proteinExistence type="predicted"/>
<gene>
    <name evidence="2" type="ORF">PaG_03116</name>
</gene>
<reference evidence="2 3" key="1">
    <citation type="journal article" date="2014" name="Genome Announc.">
        <title>Genome sequence of the basidiomycetous fungus Pseudozyma aphidis DSM70725, an efficient producer of biosurfactant mannosylerythritol lipids.</title>
        <authorList>
            <person name="Lorenz S."/>
            <person name="Guenther M."/>
            <person name="Grumaz C."/>
            <person name="Rupp S."/>
            <person name="Zibek S."/>
            <person name="Sohn K."/>
        </authorList>
    </citation>
    <scope>NUCLEOTIDE SEQUENCE [LARGE SCALE GENOMIC DNA]</scope>
    <source>
        <strain evidence="3">ATCC 32657 / CBS 517.83 / DSM 70725 / JCM 10318 / NBRC 10182 / NRRL Y-7954 / St-0401</strain>
    </source>
</reference>
<organism evidence="2 3">
    <name type="scientific">Moesziomyces aphidis</name>
    <name type="common">Pseudozyma aphidis</name>
    <dbReference type="NCBI Taxonomy" id="84754"/>
    <lineage>
        <taxon>Eukaryota</taxon>
        <taxon>Fungi</taxon>
        <taxon>Dikarya</taxon>
        <taxon>Basidiomycota</taxon>
        <taxon>Ustilaginomycotina</taxon>
        <taxon>Ustilaginomycetes</taxon>
        <taxon>Ustilaginales</taxon>
        <taxon>Ustilaginaceae</taxon>
        <taxon>Moesziomyces</taxon>
    </lineage>
</organism>
<comment type="caution">
    <text evidence="2">The sequence shown here is derived from an EMBL/GenBank/DDBJ whole genome shotgun (WGS) entry which is preliminary data.</text>
</comment>
<dbReference type="Proteomes" id="UP000019462">
    <property type="component" value="Unassembled WGS sequence"/>
</dbReference>
<evidence type="ECO:0000256" key="1">
    <source>
        <dbReference type="SAM" id="MobiDB-lite"/>
    </source>
</evidence>